<reference evidence="1" key="1">
    <citation type="submission" date="2014-09" db="EMBL/GenBank/DDBJ databases">
        <authorList>
            <person name="Magalhaes I.L.F."/>
            <person name="Oliveira U."/>
            <person name="Santos F.R."/>
            <person name="Vidigal T.H.D.A."/>
            <person name="Brescovit A.D."/>
            <person name="Santos A.J."/>
        </authorList>
    </citation>
    <scope>NUCLEOTIDE SEQUENCE</scope>
    <source>
        <tissue evidence="1">Shoot tissue taken approximately 20 cm above the soil surface</tissue>
    </source>
</reference>
<reference evidence="1" key="2">
    <citation type="journal article" date="2015" name="Data Brief">
        <title>Shoot transcriptome of the giant reed, Arundo donax.</title>
        <authorList>
            <person name="Barrero R.A."/>
            <person name="Guerrero F.D."/>
            <person name="Moolhuijzen P."/>
            <person name="Goolsby J.A."/>
            <person name="Tidwell J."/>
            <person name="Bellgard S.E."/>
            <person name="Bellgard M.I."/>
        </authorList>
    </citation>
    <scope>NUCLEOTIDE SEQUENCE</scope>
    <source>
        <tissue evidence="1">Shoot tissue taken approximately 20 cm above the soil surface</tissue>
    </source>
</reference>
<organism evidence="1">
    <name type="scientific">Arundo donax</name>
    <name type="common">Giant reed</name>
    <name type="synonym">Donax arundinaceus</name>
    <dbReference type="NCBI Taxonomy" id="35708"/>
    <lineage>
        <taxon>Eukaryota</taxon>
        <taxon>Viridiplantae</taxon>
        <taxon>Streptophyta</taxon>
        <taxon>Embryophyta</taxon>
        <taxon>Tracheophyta</taxon>
        <taxon>Spermatophyta</taxon>
        <taxon>Magnoliopsida</taxon>
        <taxon>Liliopsida</taxon>
        <taxon>Poales</taxon>
        <taxon>Poaceae</taxon>
        <taxon>PACMAD clade</taxon>
        <taxon>Arundinoideae</taxon>
        <taxon>Arundineae</taxon>
        <taxon>Arundo</taxon>
    </lineage>
</organism>
<protein>
    <submittedName>
        <fullName evidence="1">Uncharacterized protein</fullName>
    </submittedName>
</protein>
<evidence type="ECO:0000313" key="1">
    <source>
        <dbReference type="EMBL" id="JAD59684.1"/>
    </source>
</evidence>
<dbReference type="AlphaFoldDB" id="A0A0A9B6T0"/>
<sequence length="38" mass="4373">MLLRIDNAGCYSFKLSNDSKKRNTGTFDTLEKNESFID</sequence>
<proteinExistence type="predicted"/>
<dbReference type="EMBL" id="GBRH01238211">
    <property type="protein sequence ID" value="JAD59684.1"/>
    <property type="molecule type" value="Transcribed_RNA"/>
</dbReference>
<accession>A0A0A9B6T0</accession>
<name>A0A0A9B6T0_ARUDO</name>